<evidence type="ECO:0000313" key="6">
    <source>
        <dbReference type="EMBL" id="MCJ1960660.1"/>
    </source>
</evidence>
<keyword evidence="4" id="KW-0503">Monooxygenase</keyword>
<gene>
    <name evidence="6" type="ORF">MTR65_08215</name>
</gene>
<dbReference type="CDD" id="cd01094">
    <property type="entry name" value="Alkanesulfonate_monoxygenase"/>
    <property type="match status" value="1"/>
</dbReference>
<dbReference type="InterPro" id="IPR050172">
    <property type="entry name" value="SsuD_RutA_monooxygenase"/>
</dbReference>
<keyword evidence="3" id="KW-0560">Oxidoreductase</keyword>
<dbReference type="RefSeq" id="WP_243799012.1">
    <property type="nucleotide sequence ID" value="NZ_JALHAT010000010.1"/>
</dbReference>
<dbReference type="PANTHER" id="PTHR42847:SF4">
    <property type="entry name" value="ALKANESULFONATE MONOOXYGENASE-RELATED"/>
    <property type="match status" value="1"/>
</dbReference>
<evidence type="ECO:0000256" key="4">
    <source>
        <dbReference type="ARBA" id="ARBA00023033"/>
    </source>
</evidence>
<feature type="domain" description="Luciferase-like" evidence="5">
    <location>
        <begin position="20"/>
        <end position="334"/>
    </location>
</feature>
<evidence type="ECO:0000259" key="5">
    <source>
        <dbReference type="Pfam" id="PF00296"/>
    </source>
</evidence>
<keyword evidence="2" id="KW-0288">FMN</keyword>
<dbReference type="EMBL" id="JALHAT010000010">
    <property type="protein sequence ID" value="MCJ1960660.1"/>
    <property type="molecule type" value="Genomic_DNA"/>
</dbReference>
<dbReference type="SUPFAM" id="SSF51679">
    <property type="entry name" value="Bacterial luciferase-like"/>
    <property type="match status" value="1"/>
</dbReference>
<proteinExistence type="predicted"/>
<reference evidence="6" key="1">
    <citation type="submission" date="2022-03" db="EMBL/GenBank/DDBJ databases">
        <title>Identification of a novel bacterium isolated from mangrove sediments.</title>
        <authorList>
            <person name="Pan X."/>
        </authorList>
    </citation>
    <scope>NUCLEOTIDE SEQUENCE</scope>
    <source>
        <strain evidence="6">B2637</strain>
    </source>
</reference>
<protein>
    <submittedName>
        <fullName evidence="6">LLM class flavin-dependent oxidoreductase</fullName>
    </submittedName>
</protein>
<comment type="caution">
    <text evidence="6">The sequence shown here is derived from an EMBL/GenBank/DDBJ whole genome shotgun (WGS) entry which is preliminary data.</text>
</comment>
<keyword evidence="7" id="KW-1185">Reference proteome</keyword>
<keyword evidence="1" id="KW-0285">Flavoprotein</keyword>
<sequence length="374" mass="40720">MAELQPTQFGVPSDTGGKDLGIFLPIANGGWIISKNKPEIDGSYDYCRQCGVLAEEAGFDFIMAMAKYRGYGGETHHWDSSLDSVMTIAGLAEATSRVKTWGTVHTLLQNPGVVAKMIATLDQISGGRAGLNVVTGSYKGEFSQMGAWPEGVDHDARYDLAKEWVTAIKRLWAEDSVTMDGNYVQLEDCQSWPKPQKRPFLVCAGSSKKGMRFTSEEMDAIFLSGGDAEQLAQASKDAKEDAASIGRFVRTYSMMTIVLGETDEEAQAKAKHYADGFDEGALEGMMRAYGFLDNEIGKENDFTRKARSSFMSAHIAGSSETVAAQLTELFEVAGTDGLMLIFDDYVTGIPKFGKEVLPLLRERFPGKIAVGQNA</sequence>
<evidence type="ECO:0000256" key="2">
    <source>
        <dbReference type="ARBA" id="ARBA00022643"/>
    </source>
</evidence>
<organism evidence="6 7">
    <name type="scientific">Novosphingobium mangrovi</name>
    <name type="common">ex Hu et al. 2023</name>
    <dbReference type="NCBI Taxonomy" id="2930094"/>
    <lineage>
        <taxon>Bacteria</taxon>
        <taxon>Pseudomonadati</taxon>
        <taxon>Pseudomonadota</taxon>
        <taxon>Alphaproteobacteria</taxon>
        <taxon>Sphingomonadales</taxon>
        <taxon>Sphingomonadaceae</taxon>
        <taxon>Novosphingobium</taxon>
    </lineage>
</organism>
<dbReference type="Proteomes" id="UP001162802">
    <property type="component" value="Unassembled WGS sequence"/>
</dbReference>
<dbReference type="InterPro" id="IPR036661">
    <property type="entry name" value="Luciferase-like_sf"/>
</dbReference>
<name>A0ABT0ABT2_9SPHN</name>
<evidence type="ECO:0000256" key="1">
    <source>
        <dbReference type="ARBA" id="ARBA00022630"/>
    </source>
</evidence>
<dbReference type="Pfam" id="PF00296">
    <property type="entry name" value="Bac_luciferase"/>
    <property type="match status" value="1"/>
</dbReference>
<dbReference type="PANTHER" id="PTHR42847">
    <property type="entry name" value="ALKANESULFONATE MONOOXYGENASE"/>
    <property type="match status" value="1"/>
</dbReference>
<accession>A0ABT0ABT2</accession>
<dbReference type="Gene3D" id="3.20.20.30">
    <property type="entry name" value="Luciferase-like domain"/>
    <property type="match status" value="1"/>
</dbReference>
<dbReference type="InterPro" id="IPR011251">
    <property type="entry name" value="Luciferase-like_dom"/>
</dbReference>
<evidence type="ECO:0000313" key="7">
    <source>
        <dbReference type="Proteomes" id="UP001162802"/>
    </source>
</evidence>
<evidence type="ECO:0000256" key="3">
    <source>
        <dbReference type="ARBA" id="ARBA00023002"/>
    </source>
</evidence>